<feature type="transmembrane region" description="Helical" evidence="1">
    <location>
        <begin position="176"/>
        <end position="194"/>
    </location>
</feature>
<evidence type="ECO:0000256" key="1">
    <source>
        <dbReference type="SAM" id="Phobius"/>
    </source>
</evidence>
<organism evidence="2 3">
    <name type="scientific">Microbacterium fluvii</name>
    <dbReference type="NCBI Taxonomy" id="415215"/>
    <lineage>
        <taxon>Bacteria</taxon>
        <taxon>Bacillati</taxon>
        <taxon>Actinomycetota</taxon>
        <taxon>Actinomycetes</taxon>
        <taxon>Micrococcales</taxon>
        <taxon>Microbacteriaceae</taxon>
        <taxon>Microbacterium</taxon>
    </lineage>
</organism>
<gene>
    <name evidence="2" type="ORF">ACFQRL_12440</name>
</gene>
<dbReference type="EMBL" id="JBHTBE010000003">
    <property type="protein sequence ID" value="MFC7269774.1"/>
    <property type="molecule type" value="Genomic_DNA"/>
</dbReference>
<feature type="transmembrane region" description="Helical" evidence="1">
    <location>
        <begin position="244"/>
        <end position="265"/>
    </location>
</feature>
<feature type="transmembrane region" description="Helical" evidence="1">
    <location>
        <begin position="90"/>
        <end position="110"/>
    </location>
</feature>
<feature type="transmembrane region" description="Helical" evidence="1">
    <location>
        <begin position="285"/>
        <end position="307"/>
    </location>
</feature>
<accession>A0ABW2HET3</accession>
<reference evidence="3" key="1">
    <citation type="journal article" date="2019" name="Int. J. Syst. Evol. Microbiol.">
        <title>The Global Catalogue of Microorganisms (GCM) 10K type strain sequencing project: providing services to taxonomists for standard genome sequencing and annotation.</title>
        <authorList>
            <consortium name="The Broad Institute Genomics Platform"/>
            <consortium name="The Broad Institute Genome Sequencing Center for Infectious Disease"/>
            <person name="Wu L."/>
            <person name="Ma J."/>
        </authorList>
    </citation>
    <scope>NUCLEOTIDE SEQUENCE [LARGE SCALE GENOMIC DNA]</scope>
    <source>
        <strain evidence="3">CGMCC 1.15772</strain>
    </source>
</reference>
<keyword evidence="1" id="KW-0472">Membrane</keyword>
<evidence type="ECO:0000313" key="2">
    <source>
        <dbReference type="EMBL" id="MFC7269774.1"/>
    </source>
</evidence>
<name>A0ABW2HET3_9MICO</name>
<dbReference type="RefSeq" id="WP_262874695.1">
    <property type="nucleotide sequence ID" value="NZ_BAABKW010000001.1"/>
</dbReference>
<feature type="transmembrane region" description="Helical" evidence="1">
    <location>
        <begin position="116"/>
        <end position="143"/>
    </location>
</feature>
<evidence type="ECO:0000313" key="3">
    <source>
        <dbReference type="Proteomes" id="UP001596507"/>
    </source>
</evidence>
<dbReference type="InterPro" id="IPR047928">
    <property type="entry name" value="Perm_prefix_1"/>
</dbReference>
<dbReference type="NCBIfam" id="NF038403">
    <property type="entry name" value="perm_prefix_1"/>
    <property type="match status" value="1"/>
</dbReference>
<comment type="caution">
    <text evidence="2">The sequence shown here is derived from an EMBL/GenBank/DDBJ whole genome shotgun (WGS) entry which is preliminary data.</text>
</comment>
<keyword evidence="3" id="KW-1185">Reference proteome</keyword>
<keyword evidence="1" id="KW-0812">Transmembrane</keyword>
<dbReference type="Proteomes" id="UP001596507">
    <property type="component" value="Unassembled WGS sequence"/>
</dbReference>
<dbReference type="Pfam" id="PF22564">
    <property type="entry name" value="HAAS"/>
    <property type="match status" value="1"/>
</dbReference>
<feature type="transmembrane region" description="Helical" evidence="1">
    <location>
        <begin position="214"/>
        <end position="237"/>
    </location>
</feature>
<sequence length="316" mass="34518">MNETLTDRYVLAAMRTVPEAQRADLAAELRASIDDQIEARAESGAAREVAERAVLTDLGDPDKLAAGYTDRPLHLIGPRYYLEWWRLLKLLLWIVTPLAAFGIALGQTLSGAPIGAIIGSTVAGMLGVVVNLSFWTTLVFAIVERSAQGAKGMALPAWSLDQLPLPHERGATFGEMLASLIFLVIGAGVVLWDQRVGLVYVDGQWYSLLHHDLWPWWIAALLIVMAAEAVLQVVVYLRRRWTYGLAAFNAVLDAVVAIPAIWLLVEGRLLDPAFWIAVIPEDGVEVFGILSVIAGFGIAVIAIWDAIDAFLKARRS</sequence>
<proteinExistence type="predicted"/>
<keyword evidence="1" id="KW-1133">Transmembrane helix</keyword>
<protein>
    <submittedName>
        <fullName evidence="2">Permease prefix domain 1-containing protein</fullName>
    </submittedName>
</protein>